<reference evidence="2" key="1">
    <citation type="journal article" date="2020" name="G3 (Bethesda)">
        <title>High-Quality Assemblies for Three Invasive Social Wasps from the &lt;i&gt;Vespula&lt;/i&gt; Genus.</title>
        <authorList>
            <person name="Harrop T.W.R."/>
            <person name="Guhlin J."/>
            <person name="McLaughlin G.M."/>
            <person name="Permina E."/>
            <person name="Stockwell P."/>
            <person name="Gilligan J."/>
            <person name="Le Lec M.F."/>
            <person name="Gruber M.A.M."/>
            <person name="Quinn O."/>
            <person name="Lovegrove M."/>
            <person name="Duncan E.J."/>
            <person name="Remnant E.J."/>
            <person name="Van Eeckhoven J."/>
            <person name="Graham B."/>
            <person name="Knapp R.A."/>
            <person name="Langford K.W."/>
            <person name="Kronenberg Z."/>
            <person name="Press M.O."/>
            <person name="Eacker S.M."/>
            <person name="Wilson-Rankin E.E."/>
            <person name="Purcell J."/>
            <person name="Lester P.J."/>
            <person name="Dearden P.K."/>
        </authorList>
    </citation>
    <scope>NUCLEOTIDE SEQUENCE</scope>
    <source>
        <strain evidence="2">Marl-1</strain>
    </source>
</reference>
<organism evidence="2 3">
    <name type="scientific">Vespula vulgaris</name>
    <name type="common">Yellow jacket</name>
    <name type="synonym">Wasp</name>
    <dbReference type="NCBI Taxonomy" id="7454"/>
    <lineage>
        <taxon>Eukaryota</taxon>
        <taxon>Metazoa</taxon>
        <taxon>Ecdysozoa</taxon>
        <taxon>Arthropoda</taxon>
        <taxon>Hexapoda</taxon>
        <taxon>Insecta</taxon>
        <taxon>Pterygota</taxon>
        <taxon>Neoptera</taxon>
        <taxon>Endopterygota</taxon>
        <taxon>Hymenoptera</taxon>
        <taxon>Apocrita</taxon>
        <taxon>Aculeata</taxon>
        <taxon>Vespoidea</taxon>
        <taxon>Vespidae</taxon>
        <taxon>Vespinae</taxon>
        <taxon>Vespula</taxon>
    </lineage>
</organism>
<evidence type="ECO:0000313" key="3">
    <source>
        <dbReference type="Proteomes" id="UP000614350"/>
    </source>
</evidence>
<dbReference type="Proteomes" id="UP000614350">
    <property type="component" value="Unassembled WGS sequence"/>
</dbReference>
<dbReference type="AlphaFoldDB" id="A0A834KQQ6"/>
<dbReference type="EMBL" id="JACSEA010000001">
    <property type="protein sequence ID" value="KAF7411246.1"/>
    <property type="molecule type" value="Genomic_DNA"/>
</dbReference>
<sequence length="168" mass="19375">MLRNRDGCVLKETFLEKGSLRGSEDSMDHPRFSKVYPKRIREAAVEAEAEVESEAAACASLITVFSLAHELVQSLTNYGKSVAAQSVLRRAEEDVEEEKEVEEEEEEEKEENKKEEEKKEEEEEEEDESKEEEEEEEEKEEESSKMFTKRERSECRGIKRCRGVGFGG</sequence>
<feature type="compositionally biased region" description="Basic and acidic residues" evidence="1">
    <location>
        <begin position="142"/>
        <end position="153"/>
    </location>
</feature>
<feature type="region of interest" description="Disordered" evidence="1">
    <location>
        <begin position="82"/>
        <end position="153"/>
    </location>
</feature>
<evidence type="ECO:0000313" key="2">
    <source>
        <dbReference type="EMBL" id="KAF7411246.1"/>
    </source>
</evidence>
<feature type="compositionally biased region" description="Acidic residues" evidence="1">
    <location>
        <begin position="118"/>
        <end position="141"/>
    </location>
</feature>
<name>A0A834KQQ6_VESVU</name>
<comment type="caution">
    <text evidence="2">The sequence shown here is derived from an EMBL/GenBank/DDBJ whole genome shotgun (WGS) entry which is preliminary data.</text>
</comment>
<accession>A0A834KQQ6</accession>
<evidence type="ECO:0000256" key="1">
    <source>
        <dbReference type="SAM" id="MobiDB-lite"/>
    </source>
</evidence>
<proteinExistence type="predicted"/>
<keyword evidence="3" id="KW-1185">Reference proteome</keyword>
<feature type="compositionally biased region" description="Acidic residues" evidence="1">
    <location>
        <begin position="93"/>
        <end position="109"/>
    </location>
</feature>
<gene>
    <name evidence="2" type="ORF">HZH66_000142</name>
</gene>
<protein>
    <submittedName>
        <fullName evidence="2">Uncharacterized protein</fullName>
    </submittedName>
</protein>